<dbReference type="AlphaFoldDB" id="A0A1T4S2I8"/>
<dbReference type="RefSeq" id="WP_143394364.1">
    <property type="nucleotide sequence ID" value="NZ_FUWU01000102.1"/>
</dbReference>
<accession>A0A1T4S2I8</accession>
<dbReference type="Proteomes" id="UP000190449">
    <property type="component" value="Unassembled WGS sequence"/>
</dbReference>
<proteinExistence type="predicted"/>
<protein>
    <submittedName>
        <fullName evidence="1">Uncharacterized protein</fullName>
    </submittedName>
</protein>
<evidence type="ECO:0000313" key="1">
    <source>
        <dbReference type="EMBL" id="SKA22392.1"/>
    </source>
</evidence>
<organism evidence="1 2">
    <name type="scientific">Fibrobacter intestinalis</name>
    <dbReference type="NCBI Taxonomy" id="28122"/>
    <lineage>
        <taxon>Bacteria</taxon>
        <taxon>Pseudomonadati</taxon>
        <taxon>Fibrobacterota</taxon>
        <taxon>Fibrobacteria</taxon>
        <taxon>Fibrobacterales</taxon>
        <taxon>Fibrobacteraceae</taxon>
        <taxon>Fibrobacter</taxon>
    </lineage>
</organism>
<sequence length="159" mass="19171">MATNYMTVLEHEMDNLNARLWRIKQAIDCKRKTLGCQELDRSIMRYRYKVTKHLLDVLFMQHYVWECASDDEYRKWNENTPKPEELVKDFDFQVDEEMAKGQYAEELETCDDIPGPDMNYLDIYDPLNWWKDLSKERRKEFNENAKKALAGIRSMIKET</sequence>
<name>A0A1T4S2I8_9BACT</name>
<evidence type="ECO:0000313" key="2">
    <source>
        <dbReference type="Proteomes" id="UP000190449"/>
    </source>
</evidence>
<gene>
    <name evidence="1" type="ORF">SAMN02745108_02945</name>
</gene>
<reference evidence="1 2" key="1">
    <citation type="submission" date="2017-02" db="EMBL/GenBank/DDBJ databases">
        <authorList>
            <person name="Peterson S.W."/>
        </authorList>
    </citation>
    <scope>NUCLEOTIDE SEQUENCE [LARGE SCALE GENOMIC DNA]</scope>
    <source>
        <strain evidence="1 2">ATCC 43854</strain>
    </source>
</reference>
<dbReference type="EMBL" id="FUWU01000102">
    <property type="protein sequence ID" value="SKA22392.1"/>
    <property type="molecule type" value="Genomic_DNA"/>
</dbReference>
<dbReference type="STRING" id="28122.SAMN02745108_02945"/>